<dbReference type="eggNOG" id="COG0554">
    <property type="taxonomic scope" value="Bacteria"/>
</dbReference>
<keyword evidence="2 7" id="KW-0808">Transferase</keyword>
<dbReference type="PANTHER" id="PTHR10196">
    <property type="entry name" value="SUGAR KINASE"/>
    <property type="match status" value="1"/>
</dbReference>
<protein>
    <recommendedName>
        <fullName evidence="6">ATP:glycerol 3-phosphotransferase</fullName>
    </recommendedName>
</protein>
<evidence type="ECO:0000259" key="9">
    <source>
        <dbReference type="Pfam" id="PF02782"/>
    </source>
</evidence>
<dbReference type="InterPro" id="IPR043129">
    <property type="entry name" value="ATPase_NBD"/>
</dbReference>
<dbReference type="SUPFAM" id="SSF53067">
    <property type="entry name" value="Actin-like ATPase domain"/>
    <property type="match status" value="2"/>
</dbReference>
<proteinExistence type="inferred from homology"/>
<name>H6LD62_ACEWD</name>
<dbReference type="Pfam" id="PF00370">
    <property type="entry name" value="FGGY_N"/>
    <property type="match status" value="1"/>
</dbReference>
<feature type="domain" description="Carbohydrate kinase FGGY N-terminal" evidence="8">
    <location>
        <begin position="4"/>
        <end position="249"/>
    </location>
</feature>
<reference evidence="10 11" key="2">
    <citation type="journal article" date="2012" name="PLoS ONE">
        <title>An ancient pathway combining carbon dioxide fixation with the generation and utilization of a sodium ion gradient for ATP synthesis.</title>
        <authorList>
            <person name="Poehlein A."/>
            <person name="Schmidt S."/>
            <person name="Kaster A.K."/>
            <person name="Goenrich M."/>
            <person name="Vollmers J."/>
            <person name="Thurmer A."/>
            <person name="Bertsch J."/>
            <person name="Schuchmann K."/>
            <person name="Voigt B."/>
            <person name="Hecker M."/>
            <person name="Daniel R."/>
            <person name="Thauer R.K."/>
            <person name="Gottschalk G."/>
            <person name="Muller V."/>
        </authorList>
    </citation>
    <scope>NUCLEOTIDE SEQUENCE [LARGE SCALE GENOMIC DNA]</scope>
    <source>
        <strain evidence="11">ATCC 29683 / DSM 1030 / JCM 2381 / KCTC 1655 / WB1</strain>
    </source>
</reference>
<evidence type="ECO:0000256" key="5">
    <source>
        <dbReference type="ARBA" id="ARBA00022840"/>
    </source>
</evidence>
<dbReference type="Pfam" id="PF02782">
    <property type="entry name" value="FGGY_C"/>
    <property type="match status" value="1"/>
</dbReference>
<dbReference type="GO" id="GO:0004370">
    <property type="term" value="F:glycerol kinase activity"/>
    <property type="evidence" value="ECO:0007669"/>
    <property type="project" value="TreeGrafter"/>
</dbReference>
<dbReference type="GO" id="GO:0005524">
    <property type="term" value="F:ATP binding"/>
    <property type="evidence" value="ECO:0007669"/>
    <property type="project" value="UniProtKB-KW"/>
</dbReference>
<feature type="domain" description="Carbohydrate kinase FGGY C-terminal" evidence="9">
    <location>
        <begin position="271"/>
        <end position="448"/>
    </location>
</feature>
<evidence type="ECO:0000313" key="11">
    <source>
        <dbReference type="Proteomes" id="UP000007177"/>
    </source>
</evidence>
<evidence type="ECO:0000313" key="10">
    <source>
        <dbReference type="EMBL" id="AFA49107.1"/>
    </source>
</evidence>
<gene>
    <name evidence="10" type="primary">glpK5</name>
    <name evidence="10" type="ordered locus">Awo_c23340</name>
</gene>
<dbReference type="Gene3D" id="3.30.420.40">
    <property type="match status" value="2"/>
</dbReference>
<evidence type="ECO:0000256" key="6">
    <source>
        <dbReference type="ARBA" id="ARBA00043149"/>
    </source>
</evidence>
<dbReference type="InterPro" id="IPR018485">
    <property type="entry name" value="FGGY_C"/>
</dbReference>
<dbReference type="InterPro" id="IPR000577">
    <property type="entry name" value="Carb_kinase_FGGY"/>
</dbReference>
<evidence type="ECO:0000256" key="7">
    <source>
        <dbReference type="RuleBase" id="RU003733"/>
    </source>
</evidence>
<dbReference type="STRING" id="931626.Awo_c23340"/>
<evidence type="ECO:0000256" key="1">
    <source>
        <dbReference type="ARBA" id="ARBA00009156"/>
    </source>
</evidence>
<evidence type="ECO:0000256" key="2">
    <source>
        <dbReference type="ARBA" id="ARBA00022679"/>
    </source>
</evidence>
<evidence type="ECO:0000259" key="8">
    <source>
        <dbReference type="Pfam" id="PF00370"/>
    </source>
</evidence>
<evidence type="ECO:0000256" key="3">
    <source>
        <dbReference type="ARBA" id="ARBA00022741"/>
    </source>
</evidence>
<dbReference type="RefSeq" id="WP_014356707.1">
    <property type="nucleotide sequence ID" value="NC_016894.1"/>
</dbReference>
<keyword evidence="11" id="KW-1185">Reference proteome</keyword>
<sequence length="505" mass="56302">MKKYIMVISAGANVIKATIYDEQFNIISKDSEKFTQYTPSSYRVEHDAMEIYEKSIDVCKHAIAAAGIGAKEIISLGITNQRSTCLVWDKTTGLPLERAITWQDSRTNSKCREINESPWGEKARKAMGWKVSPAYSSLSLNWYINNVPIIKEKIEAGDALFGTIDTWLIWKLTGGKKHVVSYSNASSMGSFQLRKEEWYTEFLQTLGITTDIYPQVVNDSGDFGVVLAEIFGREIAIGSDIADQQAALFAVECNQRGICKIMNQAVSIIDIYIGNECIISDYGLNTVIAWNINGKTEYALEGFDSETGSALQWLEEGISIISDSLESEIIAKEVEDTGGVYFVPALTGISVPYHDCMTRGTIFGINRGTTRAHLVRATLEGIVYRLKDILDVVEKDTWIKIDEIRVVGTDSKNDLLAQMMADILNAQVDRPYLVEADSFSAAQLAGLAAGIWTFEDFKGALKIEKSFFPELSEEVRLARYAGWCEAINRTLGWNENLFQKETTES</sequence>
<dbReference type="GO" id="GO:0006071">
    <property type="term" value="P:glycerol metabolic process"/>
    <property type="evidence" value="ECO:0007669"/>
    <property type="project" value="TreeGrafter"/>
</dbReference>
<keyword evidence="5" id="KW-0067">ATP-binding</keyword>
<accession>H6LD62</accession>
<dbReference type="InterPro" id="IPR018484">
    <property type="entry name" value="FGGY_N"/>
</dbReference>
<organism evidence="10 11">
    <name type="scientific">Acetobacterium woodii (strain ATCC 29683 / DSM 1030 / JCM 2381 / KCTC 1655 / WB1)</name>
    <dbReference type="NCBI Taxonomy" id="931626"/>
    <lineage>
        <taxon>Bacteria</taxon>
        <taxon>Bacillati</taxon>
        <taxon>Bacillota</taxon>
        <taxon>Clostridia</taxon>
        <taxon>Eubacteriales</taxon>
        <taxon>Eubacteriaceae</taxon>
        <taxon>Acetobacterium</taxon>
    </lineage>
</organism>
<dbReference type="GO" id="GO:0005829">
    <property type="term" value="C:cytosol"/>
    <property type="evidence" value="ECO:0007669"/>
    <property type="project" value="TreeGrafter"/>
</dbReference>
<comment type="similarity">
    <text evidence="1 7">Belongs to the FGGY kinase family.</text>
</comment>
<keyword evidence="3" id="KW-0547">Nucleotide-binding</keyword>
<dbReference type="AlphaFoldDB" id="H6LD62"/>
<dbReference type="EMBL" id="CP002987">
    <property type="protein sequence ID" value="AFA49107.1"/>
    <property type="molecule type" value="Genomic_DNA"/>
</dbReference>
<keyword evidence="4 7" id="KW-0418">Kinase</keyword>
<dbReference type="OrthoDB" id="9805576at2"/>
<evidence type="ECO:0000256" key="4">
    <source>
        <dbReference type="ARBA" id="ARBA00022777"/>
    </source>
</evidence>
<dbReference type="InterPro" id="IPR018483">
    <property type="entry name" value="Carb_kinase_FGGY_CS"/>
</dbReference>
<dbReference type="PROSITE" id="PS00445">
    <property type="entry name" value="FGGY_KINASES_2"/>
    <property type="match status" value="1"/>
</dbReference>
<dbReference type="KEGG" id="awo:Awo_c23340"/>
<dbReference type="HOGENOM" id="CLU_009281_2_3_9"/>
<dbReference type="PIRSF" id="PIRSF000538">
    <property type="entry name" value="GlpK"/>
    <property type="match status" value="1"/>
</dbReference>
<reference evidence="11" key="1">
    <citation type="submission" date="2011-07" db="EMBL/GenBank/DDBJ databases">
        <title>Complete genome sequence of Acetobacterium woodii.</title>
        <authorList>
            <person name="Poehlein A."/>
            <person name="Schmidt S."/>
            <person name="Kaster A.-K."/>
            <person name="Goenrich M."/>
            <person name="Vollmers J."/>
            <person name="Thuermer A."/>
            <person name="Gottschalk G."/>
            <person name="Thauer R.K."/>
            <person name="Daniel R."/>
            <person name="Mueller V."/>
        </authorList>
    </citation>
    <scope>NUCLEOTIDE SEQUENCE [LARGE SCALE GENOMIC DNA]</scope>
    <source>
        <strain evidence="11">ATCC 29683 / DSM 1030 / JCM 2381 / KCTC 1655 / WB1</strain>
    </source>
</reference>
<dbReference type="PANTHER" id="PTHR10196:SF69">
    <property type="entry name" value="GLYCEROL KINASE"/>
    <property type="match status" value="1"/>
</dbReference>
<dbReference type="Proteomes" id="UP000007177">
    <property type="component" value="Chromosome"/>
</dbReference>